<keyword evidence="1" id="KW-0808">Transferase</keyword>
<dbReference type="Gene3D" id="3.40.1080.10">
    <property type="entry name" value="Glutaconate Coenzyme A-transferase"/>
    <property type="match status" value="1"/>
</dbReference>
<dbReference type="GO" id="GO:0016740">
    <property type="term" value="F:transferase activity"/>
    <property type="evidence" value="ECO:0007669"/>
    <property type="project" value="UniProtKB-KW"/>
</dbReference>
<comment type="caution">
    <text evidence="1">The sequence shown here is derived from an EMBL/GenBank/DDBJ whole genome shotgun (WGS) entry which is preliminary data.</text>
</comment>
<feature type="non-terminal residue" evidence="1">
    <location>
        <position position="57"/>
    </location>
</feature>
<sequence>MAATPTRLLDALARHALSRSNITLMQLHLENADTVTAPELDGRLRHRCFFAGKQTRE</sequence>
<evidence type="ECO:0000313" key="2">
    <source>
        <dbReference type="Proteomes" id="UP000259273"/>
    </source>
</evidence>
<name>A0A3C1KI91_9GAMM</name>
<dbReference type="AlphaFoldDB" id="A0A3C1KI91"/>
<accession>A0A3C1KI91</accession>
<evidence type="ECO:0000313" key="1">
    <source>
        <dbReference type="EMBL" id="HAN26213.1"/>
    </source>
</evidence>
<proteinExistence type="predicted"/>
<organism evidence="1 2">
    <name type="scientific">Haliea salexigens</name>
    <dbReference type="NCBI Taxonomy" id="287487"/>
    <lineage>
        <taxon>Bacteria</taxon>
        <taxon>Pseudomonadati</taxon>
        <taxon>Pseudomonadota</taxon>
        <taxon>Gammaproteobacteria</taxon>
        <taxon>Cellvibrionales</taxon>
        <taxon>Halieaceae</taxon>
        <taxon>Haliea</taxon>
    </lineage>
</organism>
<gene>
    <name evidence="1" type="ORF">DCP75_00470</name>
</gene>
<dbReference type="Proteomes" id="UP000259273">
    <property type="component" value="Unassembled WGS sequence"/>
</dbReference>
<dbReference type="EMBL" id="DMND01000010">
    <property type="protein sequence ID" value="HAN26213.1"/>
    <property type="molecule type" value="Genomic_DNA"/>
</dbReference>
<reference evidence="1 2" key="1">
    <citation type="journal article" date="2018" name="Nat. Biotechnol.">
        <title>A standardized bacterial taxonomy based on genome phylogeny substantially revises the tree of life.</title>
        <authorList>
            <person name="Parks D.H."/>
            <person name="Chuvochina M."/>
            <person name="Waite D.W."/>
            <person name="Rinke C."/>
            <person name="Skarshewski A."/>
            <person name="Chaumeil P.A."/>
            <person name="Hugenholtz P."/>
        </authorList>
    </citation>
    <scope>NUCLEOTIDE SEQUENCE [LARGE SCALE GENOMIC DNA]</scope>
    <source>
        <strain evidence="1">UBA9158</strain>
    </source>
</reference>
<protein>
    <submittedName>
        <fullName evidence="1">4-hydroxybutyrate CoA-transferase</fullName>
    </submittedName>
</protein>